<dbReference type="PANTHER" id="PTHR30273">
    <property type="entry name" value="PERIPLASMIC SIGNAL SENSOR AND SIGMA FACTOR ACTIVATOR FECR-RELATED"/>
    <property type="match status" value="1"/>
</dbReference>
<feature type="domain" description="Protein FecR C-terminal" evidence="2">
    <location>
        <begin position="268"/>
        <end position="338"/>
    </location>
</feature>
<dbReference type="Gene3D" id="3.55.50.30">
    <property type="match status" value="1"/>
</dbReference>
<dbReference type="AlphaFoldDB" id="A0A316AV75"/>
<accession>A0A316AV75</accession>
<dbReference type="InterPro" id="IPR012373">
    <property type="entry name" value="Ferrdict_sens_TM"/>
</dbReference>
<dbReference type="Pfam" id="PF04773">
    <property type="entry name" value="FecR"/>
    <property type="match status" value="1"/>
</dbReference>
<reference evidence="3 4" key="1">
    <citation type="submission" date="2018-03" db="EMBL/GenBank/DDBJ databases">
        <title>Genomic Encyclopedia of Archaeal and Bacterial Type Strains, Phase II (KMG-II): from individual species to whole genera.</title>
        <authorList>
            <person name="Goeker M."/>
        </authorList>
    </citation>
    <scope>NUCLEOTIDE SEQUENCE [LARGE SCALE GENOMIC DNA]</scope>
    <source>
        <strain evidence="3 4">DSM 100346</strain>
    </source>
</reference>
<gene>
    <name evidence="3" type="ORF">CLV98_101785</name>
</gene>
<comment type="caution">
    <text evidence="3">The sequence shown here is derived from an EMBL/GenBank/DDBJ whole genome shotgun (WGS) entry which is preliminary data.</text>
</comment>
<dbReference type="PIRSF" id="PIRSF018266">
    <property type="entry name" value="FecR"/>
    <property type="match status" value="1"/>
</dbReference>
<dbReference type="InterPro" id="IPR006860">
    <property type="entry name" value="FecR"/>
</dbReference>
<sequence>MKTHGMETNEYWVLIAKQLSRESTSEEDAALADWLALSPENRTIFEEVKRDWHAKQRERVPVSLQRGKAMVFERIEREQPNVPESCADTNVKWLGLSTYLKIAAAIVLMVVGVQGYRSMVGETTAPLMVSTNGKQHHPEKVVLPDGSTVWLNAGSTIRYADRFVGEVREVYLTGEAFFEVQRDEDKPFLVYTEGVTTRVLGTSFNIQAYPEAEAIEVTVSSGKVSVVDSTGVLGELSKNQQIAYHKHTGISMRQVVDATAANVWKEGKLVFDDQSLLAVAQRLERRYGVQITFAQASIKACPVTAQFDEQESLEKILYMICLVSNTKYEFQDEKQILISGQGCSISN</sequence>
<evidence type="ECO:0000259" key="2">
    <source>
        <dbReference type="Pfam" id="PF16344"/>
    </source>
</evidence>
<dbReference type="Gene3D" id="2.60.120.1440">
    <property type="match status" value="1"/>
</dbReference>
<dbReference type="InterPro" id="IPR032508">
    <property type="entry name" value="FecR_C"/>
</dbReference>
<keyword evidence="4" id="KW-1185">Reference proteome</keyword>
<dbReference type="Pfam" id="PF16344">
    <property type="entry name" value="FecR_C"/>
    <property type="match status" value="1"/>
</dbReference>
<proteinExistence type="predicted"/>
<protein>
    <submittedName>
        <fullName evidence="3">Ferric-dicitrate binding protein FerR (Iron transport regulator)</fullName>
    </submittedName>
</protein>
<feature type="domain" description="FecR protein" evidence="1">
    <location>
        <begin position="140"/>
        <end position="224"/>
    </location>
</feature>
<dbReference type="PANTHER" id="PTHR30273:SF2">
    <property type="entry name" value="PROTEIN FECR"/>
    <property type="match status" value="1"/>
</dbReference>
<organism evidence="3 4">
    <name type="scientific">Dyadobacter jejuensis</name>
    <dbReference type="NCBI Taxonomy" id="1082580"/>
    <lineage>
        <taxon>Bacteria</taxon>
        <taxon>Pseudomonadati</taxon>
        <taxon>Bacteroidota</taxon>
        <taxon>Cytophagia</taxon>
        <taxon>Cytophagales</taxon>
        <taxon>Spirosomataceae</taxon>
        <taxon>Dyadobacter</taxon>
    </lineage>
</organism>
<evidence type="ECO:0000259" key="1">
    <source>
        <dbReference type="Pfam" id="PF04773"/>
    </source>
</evidence>
<dbReference type="GO" id="GO:0016989">
    <property type="term" value="F:sigma factor antagonist activity"/>
    <property type="evidence" value="ECO:0007669"/>
    <property type="project" value="TreeGrafter"/>
</dbReference>
<dbReference type="EMBL" id="QGDT01000001">
    <property type="protein sequence ID" value="PWJ60600.1"/>
    <property type="molecule type" value="Genomic_DNA"/>
</dbReference>
<dbReference type="Proteomes" id="UP000245880">
    <property type="component" value="Unassembled WGS sequence"/>
</dbReference>
<evidence type="ECO:0000313" key="4">
    <source>
        <dbReference type="Proteomes" id="UP000245880"/>
    </source>
</evidence>
<evidence type="ECO:0000313" key="3">
    <source>
        <dbReference type="EMBL" id="PWJ60600.1"/>
    </source>
</evidence>
<name>A0A316AV75_9BACT</name>